<organism evidence="3">
    <name type="scientific">Chromera velia CCMP2878</name>
    <dbReference type="NCBI Taxonomy" id="1169474"/>
    <lineage>
        <taxon>Eukaryota</taxon>
        <taxon>Sar</taxon>
        <taxon>Alveolata</taxon>
        <taxon>Colpodellida</taxon>
        <taxon>Chromeraceae</taxon>
        <taxon>Chromera</taxon>
    </lineage>
</organism>
<dbReference type="GO" id="GO:0033354">
    <property type="term" value="P:chlorophyll cycle"/>
    <property type="evidence" value="ECO:0007669"/>
    <property type="project" value="TreeGrafter"/>
</dbReference>
<reference evidence="3" key="1">
    <citation type="submission" date="2014-11" db="EMBL/GenBank/DDBJ databases">
        <authorList>
            <person name="Otto D Thomas"/>
            <person name="Naeem Raeece"/>
        </authorList>
    </citation>
    <scope>NUCLEOTIDE SEQUENCE</scope>
</reference>
<proteinExistence type="predicted"/>
<dbReference type="InterPro" id="IPR007516">
    <property type="entry name" value="Co_F420_Hydgase/DH_bsu_N"/>
</dbReference>
<dbReference type="EMBL" id="CDMZ01000278">
    <property type="protein sequence ID" value="CEM10860.1"/>
    <property type="molecule type" value="Genomic_DNA"/>
</dbReference>
<dbReference type="GO" id="GO:0009507">
    <property type="term" value="C:chloroplast"/>
    <property type="evidence" value="ECO:0007669"/>
    <property type="project" value="TreeGrafter"/>
</dbReference>
<accession>A0A0G4FDH0</accession>
<evidence type="ECO:0000313" key="3">
    <source>
        <dbReference type="EMBL" id="CEM10860.1"/>
    </source>
</evidence>
<gene>
    <name evidence="3" type="ORF">Cvel_16313</name>
</gene>
<name>A0A0G4FDH0_9ALVE</name>
<dbReference type="Pfam" id="PF04432">
    <property type="entry name" value="FrhB_FdhB_C"/>
    <property type="match status" value="1"/>
</dbReference>
<dbReference type="GO" id="GO:0090415">
    <property type="term" value="F:7-hydroxymethyl chlorophyll a reductase activity"/>
    <property type="evidence" value="ECO:0007669"/>
    <property type="project" value="TreeGrafter"/>
</dbReference>
<feature type="domain" description="Coenzyme F420 hydrogenase/dehydrogenase beta subunit N-terminal" evidence="1">
    <location>
        <begin position="110"/>
        <end position="186"/>
    </location>
</feature>
<dbReference type="VEuPathDB" id="CryptoDB:Cvel_16313"/>
<evidence type="ECO:0008006" key="4">
    <source>
        <dbReference type="Google" id="ProtNLM"/>
    </source>
</evidence>
<dbReference type="InterPro" id="IPR045220">
    <property type="entry name" value="FRHB/FDHB/HCAR-like"/>
</dbReference>
<evidence type="ECO:0000259" key="2">
    <source>
        <dbReference type="Pfam" id="PF04432"/>
    </source>
</evidence>
<dbReference type="PANTHER" id="PTHR31332:SF0">
    <property type="entry name" value="7-HYDROXYMETHYL CHLOROPHYLL A REDUCTASE, CHLOROPLASTIC"/>
    <property type="match status" value="1"/>
</dbReference>
<dbReference type="AlphaFoldDB" id="A0A0G4FDH0"/>
<dbReference type="InterPro" id="IPR007525">
    <property type="entry name" value="FrhB_FdhB_C"/>
</dbReference>
<evidence type="ECO:0000259" key="1">
    <source>
        <dbReference type="Pfam" id="PF04422"/>
    </source>
</evidence>
<dbReference type="PANTHER" id="PTHR31332">
    <property type="entry name" value="7-HYDROXYMETHYL CHLOROPHYLL A REDUCTASE, CHLOROPLASTIC"/>
    <property type="match status" value="1"/>
</dbReference>
<sequence length="434" mass="47798">MEKKEPCDIEDLLVQSAAMPSRGPESLEEVVSSGLCSSCGACEAVLGSEAVSMQFQEPHSRLRPCFHRRLTPEEQKKVLKICPGAFVGGQEGMAGMVHTNDPVVGGYVSMHCGHAADPGVRHKAAAGGGLTALALHLLESGEVQCIVHANPSVYYRDLTSSGSRVSRTKEELLGGMGSRYARTAVLQGISDVICSGELFALIGKPCDINAMVNGLGSVWKGANCRYLLSISCGMYPDGTTPDKFLQMHKIESEDVETFQWRGNGCPGDCPGVVTKSGKSFAMDYVDFWTVPPRNHSILHTWQWRCKLCPDYLGMQADVVVMDCWPRSEPEHRDSMTPSRAGERDGWVYIVARTPQGSGLVQRAEEAGTLVLYEDRTPGFEDIRFRQPHQVRRALTQWSRRLAHSESSHPVPPRVFRWGERQSRLPKQHCGGRIC</sequence>
<feature type="domain" description="Coenzyme F420 hydrogenase/dehydrogenase beta subunit C-terminal" evidence="2">
    <location>
        <begin position="199"/>
        <end position="371"/>
    </location>
</feature>
<dbReference type="Pfam" id="PF04422">
    <property type="entry name" value="FrhB_FdhB_N"/>
    <property type="match status" value="1"/>
</dbReference>
<protein>
    <recommendedName>
        <fullName evidence="4">4Fe-4S ferredoxin-type domain-containing protein</fullName>
    </recommendedName>
</protein>